<feature type="domain" description="LXG" evidence="2">
    <location>
        <begin position="2"/>
        <end position="43"/>
    </location>
</feature>
<reference evidence="3" key="1">
    <citation type="submission" date="2024-07" db="EMBL/GenBank/DDBJ databases">
        <authorList>
            <person name="Wang K."/>
            <person name="Liang S."/>
            <person name="Wang S."/>
        </authorList>
    </citation>
    <scope>NUCLEOTIDE SEQUENCE</scope>
    <source>
        <strain evidence="3">KW1</strain>
    </source>
</reference>
<protein>
    <submittedName>
        <fullName evidence="3">T7SS effector LXG polymorphic toxin</fullName>
    </submittedName>
</protein>
<gene>
    <name evidence="3" type="ORF">AB4922_08410</name>
</gene>
<proteinExistence type="inferred from homology"/>
<dbReference type="AlphaFoldDB" id="A0AB39JAY3"/>
<evidence type="ECO:0000313" key="3">
    <source>
        <dbReference type="EMBL" id="XDL63172.1"/>
    </source>
</evidence>
<comment type="similarity">
    <text evidence="1">In the N-terminal section; belongs to the LXG family.</text>
</comment>
<dbReference type="Pfam" id="PF04740">
    <property type="entry name" value="LXG"/>
    <property type="match status" value="1"/>
</dbReference>
<evidence type="ECO:0000256" key="1">
    <source>
        <dbReference type="ARBA" id="ARBA00034117"/>
    </source>
</evidence>
<sequence>MLDAKALTSAMDTRAKPYQELREQMVDLKKALQGVANLGDDFTVKPK</sequence>
<name>A0AB39JAY3_9BACI</name>
<dbReference type="EMBL" id="CP162911">
    <property type="protein sequence ID" value="XDL63172.1"/>
    <property type="molecule type" value="Genomic_DNA"/>
</dbReference>
<evidence type="ECO:0000259" key="2">
    <source>
        <dbReference type="Pfam" id="PF04740"/>
    </source>
</evidence>
<organism evidence="3">
    <name type="scientific">Bacillus aerius</name>
    <dbReference type="NCBI Taxonomy" id="293388"/>
    <lineage>
        <taxon>Bacteria</taxon>
        <taxon>Bacillati</taxon>
        <taxon>Bacillota</taxon>
        <taxon>Bacilli</taxon>
        <taxon>Bacillales</taxon>
        <taxon>Bacillaceae</taxon>
        <taxon>Bacillus</taxon>
    </lineage>
</organism>
<dbReference type="InterPro" id="IPR006829">
    <property type="entry name" value="LXG_dom"/>
</dbReference>
<accession>A0AB39JAY3</accession>